<keyword evidence="8" id="KW-0282">Flagellum</keyword>
<dbReference type="AlphaFoldDB" id="A0A6P4EHD2"/>
<feature type="compositionally biased region" description="Acidic residues" evidence="14">
    <location>
        <begin position="151"/>
        <end position="170"/>
    </location>
</feature>
<dbReference type="GO" id="GO:0008017">
    <property type="term" value="F:microtubule binding"/>
    <property type="evidence" value="ECO:0007669"/>
    <property type="project" value="InterPro"/>
</dbReference>
<evidence type="ECO:0000256" key="8">
    <source>
        <dbReference type="ARBA" id="ARBA00022846"/>
    </source>
</evidence>
<feature type="region of interest" description="Disordered" evidence="14">
    <location>
        <begin position="246"/>
        <end position="266"/>
    </location>
</feature>
<comment type="function">
    <text evidence="1">Microtubule-binding protein that localizes to the microtubular manchette of elongating spermatids.</text>
</comment>
<dbReference type="OMA" id="SIRMNYK"/>
<evidence type="ECO:0000313" key="15">
    <source>
        <dbReference type="RefSeq" id="XP_016972706.1"/>
    </source>
</evidence>
<evidence type="ECO:0000256" key="12">
    <source>
        <dbReference type="ARBA" id="ARBA00023273"/>
    </source>
</evidence>
<keyword evidence="9" id="KW-0175">Coiled coil</keyword>
<keyword evidence="11" id="KW-0206">Cytoskeleton</keyword>
<dbReference type="GO" id="GO:0031514">
    <property type="term" value="C:motile cilium"/>
    <property type="evidence" value="ECO:0007669"/>
    <property type="project" value="UniProtKB-SubCell"/>
</dbReference>
<dbReference type="RefSeq" id="XP_016972706.1">
    <property type="nucleotide sequence ID" value="XM_017117217.1"/>
</dbReference>
<feature type="compositionally biased region" description="Polar residues" evidence="14">
    <location>
        <begin position="393"/>
        <end position="402"/>
    </location>
</feature>
<dbReference type="RefSeq" id="XP_016972706.2">
    <property type="nucleotide sequence ID" value="XM_017117217.2"/>
</dbReference>
<evidence type="ECO:0000256" key="2">
    <source>
        <dbReference type="ARBA" id="ARBA00004230"/>
    </source>
</evidence>
<dbReference type="OrthoDB" id="8046612at2759"/>
<accession>A0A6P4EHD2</accession>
<gene>
    <name evidence="15" type="primary">LOC108039995</name>
</gene>
<dbReference type="GO" id="GO:0005874">
    <property type="term" value="C:microtubule"/>
    <property type="evidence" value="ECO:0007669"/>
    <property type="project" value="UniProtKB-KW"/>
</dbReference>
<dbReference type="PANTHER" id="PTHR14320">
    <property type="entry name" value="COILED-COIL DOMAIN-CONTAINING PROTEIN 181"/>
    <property type="match status" value="1"/>
</dbReference>
<name>A0A6P4EHD2_DRORH</name>
<dbReference type="GeneID" id="108039995"/>
<evidence type="ECO:0000256" key="7">
    <source>
        <dbReference type="ARBA" id="ARBA00022701"/>
    </source>
</evidence>
<feature type="region of interest" description="Disordered" evidence="14">
    <location>
        <begin position="65"/>
        <end position="211"/>
    </location>
</feature>
<organism evidence="15">
    <name type="scientific">Drosophila rhopaloa</name>
    <name type="common">Fruit fly</name>
    <dbReference type="NCBI Taxonomy" id="1041015"/>
    <lineage>
        <taxon>Eukaryota</taxon>
        <taxon>Metazoa</taxon>
        <taxon>Ecdysozoa</taxon>
        <taxon>Arthropoda</taxon>
        <taxon>Hexapoda</taxon>
        <taxon>Insecta</taxon>
        <taxon>Pterygota</taxon>
        <taxon>Neoptera</taxon>
        <taxon>Endopterygota</taxon>
        <taxon>Diptera</taxon>
        <taxon>Brachycera</taxon>
        <taxon>Muscomorpha</taxon>
        <taxon>Ephydroidea</taxon>
        <taxon>Drosophilidae</taxon>
        <taxon>Drosophila</taxon>
        <taxon>Sophophora</taxon>
    </lineage>
</organism>
<keyword evidence="10" id="KW-0969">Cilium</keyword>
<dbReference type="InterPro" id="IPR026687">
    <property type="entry name" value="CCDC181"/>
</dbReference>
<evidence type="ECO:0000256" key="11">
    <source>
        <dbReference type="ARBA" id="ARBA00023212"/>
    </source>
</evidence>
<keyword evidence="6" id="KW-0963">Cytoplasm</keyword>
<evidence type="ECO:0000256" key="1">
    <source>
        <dbReference type="ARBA" id="ARBA00002213"/>
    </source>
</evidence>
<feature type="compositionally biased region" description="Low complexity" evidence="14">
    <location>
        <begin position="86"/>
        <end position="96"/>
    </location>
</feature>
<sequence length="493" mass="56520">MCPQLAEMGEREPESDEDCEVYFLKPVNEYNIVDRIKEANKELFAPDDEGSNGNGKVTKVKFALNLEDYEPSDQQKDLSPSPPDELLQQLTQLKLKPIAEEESAAPEMSKVMEESPPAEEPEVEEVEEEICEEILDLSEVPQQPPVPETIPIEDDDDDFSGVDEADLDDDSPAKDSSIPVSLQLRQSTFDQDDSDQKSLTNLLTESDCEEEERTLNEARQKLRDAYKNLYKTLDSKQQATIDRLTGAESEVPLPPPVAAPPAEVDEEDDLSIIVASYIPDDFELNEQSIYYKKEEPEEAKEPCSTCPKSTSKTFFTSRSFSFRRRAKPTPTPSSATASTTSPSIRMNYKICCEHRHSIQGKLPRYMGYMSEYGLTAQQLERRDQQLRRKQRFSMEQTLQSNEQELKKMQDNERAFTTWLKNKMRYPINKTRNMFDAHKRRGSVAAAGSPRQHPQAHPHLHQEQEQRGGRRRRRRDSGEEEVHAYRHLLGSWNK</sequence>
<comment type="subunit">
    <text evidence="13">Homodimer. Interacts with HOOK1. Interacts with HOOK2. Interacts with HOOK3.</text>
</comment>
<evidence type="ECO:0000256" key="4">
    <source>
        <dbReference type="ARBA" id="ARBA00005737"/>
    </source>
</evidence>
<evidence type="ECO:0000256" key="5">
    <source>
        <dbReference type="ARBA" id="ARBA00022306"/>
    </source>
</evidence>
<feature type="region of interest" description="Disordered" evidence="14">
    <location>
        <begin position="440"/>
        <end position="481"/>
    </location>
</feature>
<reference evidence="15" key="1">
    <citation type="submission" date="2025-08" db="UniProtKB">
        <authorList>
            <consortium name="RefSeq"/>
        </authorList>
    </citation>
    <scope>IDENTIFICATION</scope>
</reference>
<proteinExistence type="inferred from homology"/>
<feature type="region of interest" description="Disordered" evidence="14">
    <location>
        <begin position="321"/>
        <end position="340"/>
    </location>
</feature>
<evidence type="ECO:0000256" key="14">
    <source>
        <dbReference type="SAM" id="MobiDB-lite"/>
    </source>
</evidence>
<evidence type="ECO:0000256" key="13">
    <source>
        <dbReference type="ARBA" id="ARBA00047162"/>
    </source>
</evidence>
<evidence type="ECO:0000256" key="9">
    <source>
        <dbReference type="ARBA" id="ARBA00023054"/>
    </source>
</evidence>
<feature type="compositionally biased region" description="Polar residues" evidence="14">
    <location>
        <begin position="178"/>
        <end position="189"/>
    </location>
</feature>
<keyword evidence="12" id="KW-0966">Cell projection</keyword>
<keyword evidence="7" id="KW-0493">Microtubule</keyword>
<protein>
    <recommendedName>
        <fullName evidence="5">Coiled-coil domain-containing protein 181</fullName>
    </recommendedName>
</protein>
<comment type="subcellular location">
    <subcellularLocation>
        <location evidence="2">Cell projection</location>
        <location evidence="2">Cilium</location>
        <location evidence="2">Flagellum</location>
    </subcellularLocation>
    <subcellularLocation>
        <location evidence="3">Cytoplasm</location>
        <location evidence="3">Cytoskeleton</location>
    </subcellularLocation>
</comment>
<evidence type="ECO:0000256" key="3">
    <source>
        <dbReference type="ARBA" id="ARBA00004245"/>
    </source>
</evidence>
<feature type="compositionally biased region" description="Acidic residues" evidence="14">
    <location>
        <begin position="116"/>
        <end position="136"/>
    </location>
</feature>
<feature type="region of interest" description="Disordered" evidence="14">
    <location>
        <begin position="382"/>
        <end position="403"/>
    </location>
</feature>
<evidence type="ECO:0000256" key="6">
    <source>
        <dbReference type="ARBA" id="ARBA00022490"/>
    </source>
</evidence>
<evidence type="ECO:0000256" key="10">
    <source>
        <dbReference type="ARBA" id="ARBA00023069"/>
    </source>
</evidence>
<dbReference type="PANTHER" id="PTHR14320:SF2">
    <property type="entry name" value="COILED-COIL DOMAIN-CONTAINING PROTEIN 181"/>
    <property type="match status" value="1"/>
</dbReference>
<comment type="similarity">
    <text evidence="4">Belongs to the CCDC181 family.</text>
</comment>